<accession>A0A0C9ZA20</accession>
<dbReference type="GO" id="GO:0003697">
    <property type="term" value="F:single-stranded DNA binding"/>
    <property type="evidence" value="ECO:0007669"/>
    <property type="project" value="TreeGrafter"/>
</dbReference>
<dbReference type="GO" id="GO:0000724">
    <property type="term" value="P:double-strand break repair via homologous recombination"/>
    <property type="evidence" value="ECO:0007669"/>
    <property type="project" value="TreeGrafter"/>
</dbReference>
<dbReference type="HOGENOM" id="CLU_903627_0_0_1"/>
<organism evidence="4 5">
    <name type="scientific">Pisolithus microcarpus 441</name>
    <dbReference type="NCBI Taxonomy" id="765257"/>
    <lineage>
        <taxon>Eukaryota</taxon>
        <taxon>Fungi</taxon>
        <taxon>Dikarya</taxon>
        <taxon>Basidiomycota</taxon>
        <taxon>Agaricomycotina</taxon>
        <taxon>Agaricomycetes</taxon>
        <taxon>Agaricomycetidae</taxon>
        <taxon>Boletales</taxon>
        <taxon>Sclerodermatineae</taxon>
        <taxon>Pisolithaceae</taxon>
        <taxon>Pisolithus</taxon>
    </lineage>
</organism>
<name>A0A0C9ZA20_9AGAM</name>
<dbReference type="EMBL" id="KN833786">
    <property type="protein sequence ID" value="KIK19332.1"/>
    <property type="molecule type" value="Genomic_DNA"/>
</dbReference>
<comment type="subcellular location">
    <subcellularLocation>
        <location evidence="1">Nucleus</location>
    </subcellularLocation>
</comment>
<evidence type="ECO:0000313" key="5">
    <source>
        <dbReference type="Proteomes" id="UP000054018"/>
    </source>
</evidence>
<sequence>MICESDHIEEPIVIISCTDSLDQEPTKSVLPTTIFQILHAERSSDEDAFLIDGKKVGLVSITAQMVSMEERVTHCKFLLDDGTGRISALRTLASVQARQSPEKEQVERDAFKALVGSFVGVTAKFKKFKRSFLLDLPVEIEVHVVLDYHEVIFHTLNAMHAHLSRHCNTPPPNVRDALEDSVDLIGSISGPHEPAPPVVEDVGRDPGVNLTPDPNVEVQAHRLASLVLDKGREDQEHSRHTSVPAIASSILQVVHELGGFSSNRLVSLPDIKKALHNCSEEEFVVAIYYLLDEAYLTSPLDNGYVMVTPGD</sequence>
<keyword evidence="5" id="KW-1185">Reference proteome</keyword>
<dbReference type="AlphaFoldDB" id="A0A0C9ZA20"/>
<gene>
    <name evidence="4" type="ORF">PISMIDRAFT_155348</name>
</gene>
<reference evidence="5" key="2">
    <citation type="submission" date="2015-01" db="EMBL/GenBank/DDBJ databases">
        <title>Evolutionary Origins and Diversification of the Mycorrhizal Mutualists.</title>
        <authorList>
            <consortium name="DOE Joint Genome Institute"/>
            <consortium name="Mycorrhizal Genomics Consortium"/>
            <person name="Kohler A."/>
            <person name="Kuo A."/>
            <person name="Nagy L.G."/>
            <person name="Floudas D."/>
            <person name="Copeland A."/>
            <person name="Barry K.W."/>
            <person name="Cichocki N."/>
            <person name="Veneault-Fourrey C."/>
            <person name="LaButti K."/>
            <person name="Lindquist E.A."/>
            <person name="Lipzen A."/>
            <person name="Lundell T."/>
            <person name="Morin E."/>
            <person name="Murat C."/>
            <person name="Riley R."/>
            <person name="Ohm R."/>
            <person name="Sun H."/>
            <person name="Tunlid A."/>
            <person name="Henrissat B."/>
            <person name="Grigoriev I.V."/>
            <person name="Hibbett D.S."/>
            <person name="Martin F."/>
        </authorList>
    </citation>
    <scope>NUCLEOTIDE SEQUENCE [LARGE SCALE GENOMIC DNA]</scope>
    <source>
        <strain evidence="5">441</strain>
    </source>
</reference>
<dbReference type="GO" id="GO:0000781">
    <property type="term" value="C:chromosome, telomeric region"/>
    <property type="evidence" value="ECO:0007669"/>
    <property type="project" value="TreeGrafter"/>
</dbReference>
<dbReference type="GO" id="GO:0006260">
    <property type="term" value="P:DNA replication"/>
    <property type="evidence" value="ECO:0007669"/>
    <property type="project" value="TreeGrafter"/>
</dbReference>
<dbReference type="SUPFAM" id="SSF50249">
    <property type="entry name" value="Nucleic acid-binding proteins"/>
    <property type="match status" value="1"/>
</dbReference>
<evidence type="ECO:0000256" key="1">
    <source>
        <dbReference type="ARBA" id="ARBA00004123"/>
    </source>
</evidence>
<dbReference type="STRING" id="765257.A0A0C9ZA20"/>
<protein>
    <submittedName>
        <fullName evidence="4">Unplaced genomic scaffold scaffold_102, whole genome shotgun sequence</fullName>
    </submittedName>
</protein>
<keyword evidence="3" id="KW-0539">Nucleus</keyword>
<dbReference type="PANTHER" id="PTHR13989">
    <property type="entry name" value="REPLICATION PROTEIN A-RELATED"/>
    <property type="match status" value="1"/>
</dbReference>
<keyword evidence="2" id="KW-0238">DNA-binding</keyword>
<proteinExistence type="predicted"/>
<dbReference type="Proteomes" id="UP000054018">
    <property type="component" value="Unassembled WGS sequence"/>
</dbReference>
<dbReference type="InterPro" id="IPR012340">
    <property type="entry name" value="NA-bd_OB-fold"/>
</dbReference>
<dbReference type="PANTHER" id="PTHR13989:SF16">
    <property type="entry name" value="REPLICATION PROTEIN A2"/>
    <property type="match status" value="1"/>
</dbReference>
<reference evidence="4 5" key="1">
    <citation type="submission" date="2014-04" db="EMBL/GenBank/DDBJ databases">
        <authorList>
            <consortium name="DOE Joint Genome Institute"/>
            <person name="Kuo A."/>
            <person name="Kohler A."/>
            <person name="Costa M.D."/>
            <person name="Nagy L.G."/>
            <person name="Floudas D."/>
            <person name="Copeland A."/>
            <person name="Barry K.W."/>
            <person name="Cichocki N."/>
            <person name="Veneault-Fourrey C."/>
            <person name="LaButti K."/>
            <person name="Lindquist E.A."/>
            <person name="Lipzen A."/>
            <person name="Lundell T."/>
            <person name="Morin E."/>
            <person name="Murat C."/>
            <person name="Sun H."/>
            <person name="Tunlid A."/>
            <person name="Henrissat B."/>
            <person name="Grigoriev I.V."/>
            <person name="Hibbett D.S."/>
            <person name="Martin F."/>
            <person name="Nordberg H.P."/>
            <person name="Cantor M.N."/>
            <person name="Hua S.X."/>
        </authorList>
    </citation>
    <scope>NUCLEOTIDE SEQUENCE [LARGE SCALE GENOMIC DNA]</scope>
    <source>
        <strain evidence="4 5">441</strain>
    </source>
</reference>
<evidence type="ECO:0000256" key="2">
    <source>
        <dbReference type="ARBA" id="ARBA00023125"/>
    </source>
</evidence>
<dbReference type="Gene3D" id="2.40.50.140">
    <property type="entry name" value="Nucleic acid-binding proteins"/>
    <property type="match status" value="1"/>
</dbReference>
<evidence type="ECO:0000256" key="3">
    <source>
        <dbReference type="ARBA" id="ARBA00023242"/>
    </source>
</evidence>
<dbReference type="OrthoDB" id="25571at2759"/>
<dbReference type="GO" id="GO:0006289">
    <property type="term" value="P:nucleotide-excision repair"/>
    <property type="evidence" value="ECO:0007669"/>
    <property type="project" value="TreeGrafter"/>
</dbReference>
<dbReference type="GO" id="GO:0005662">
    <property type="term" value="C:DNA replication factor A complex"/>
    <property type="evidence" value="ECO:0007669"/>
    <property type="project" value="TreeGrafter"/>
</dbReference>
<dbReference type="InterPro" id="IPR040260">
    <property type="entry name" value="RFA2-like"/>
</dbReference>
<evidence type="ECO:0000313" key="4">
    <source>
        <dbReference type="EMBL" id="KIK19332.1"/>
    </source>
</evidence>
<dbReference type="GO" id="GO:0035861">
    <property type="term" value="C:site of double-strand break"/>
    <property type="evidence" value="ECO:0007669"/>
    <property type="project" value="TreeGrafter"/>
</dbReference>